<dbReference type="OrthoDB" id="242771at2157"/>
<dbReference type="RefSeq" id="WP_021074821.1">
    <property type="nucleotide sequence ID" value="NZ_FNPC01000008.1"/>
</dbReference>
<gene>
    <name evidence="2" type="ORF">SAMN05216564_10858</name>
</gene>
<name>A0A1H3LYH1_9EURY</name>
<protein>
    <submittedName>
        <fullName evidence="2">Uncharacterized protein</fullName>
    </submittedName>
</protein>
<dbReference type="PROSITE" id="PS51257">
    <property type="entry name" value="PROKAR_LIPOPROTEIN"/>
    <property type="match status" value="1"/>
</dbReference>
<dbReference type="GeneID" id="43840273"/>
<evidence type="ECO:0000313" key="2">
    <source>
        <dbReference type="EMBL" id="SDY69376.1"/>
    </source>
</evidence>
<sequence length="231" mass="24778">MPALHRSRRSLLAAGAALLASAAAGCLDGSTSTSRTVGDDPSHPPESATTDFAVETLRDPSLDPIVPFGFDPEDPDGGRETTEPDASPTTPTPDLEDRGLRNRMWFILEDAHLDRLRFDREPEGVDALRSFLAATDFESESAVLIQEPISACYALSTEYVELEADEFHASRCRRLRPADAACEVDDRHLLVTALRVPQAYDSSPSGMGLGTSSNCRLESVDATGTNGGDDA</sequence>
<dbReference type="AlphaFoldDB" id="A0A1H3LYH1"/>
<accession>A0A1H3LYH1</accession>
<evidence type="ECO:0000313" key="3">
    <source>
        <dbReference type="Proteomes" id="UP000199079"/>
    </source>
</evidence>
<dbReference type="InterPro" id="IPR006311">
    <property type="entry name" value="TAT_signal"/>
</dbReference>
<dbReference type="PROSITE" id="PS51318">
    <property type="entry name" value="TAT"/>
    <property type="match status" value="1"/>
</dbReference>
<keyword evidence="3" id="KW-1185">Reference proteome</keyword>
<dbReference type="EMBL" id="FNPC01000008">
    <property type="protein sequence ID" value="SDY69376.1"/>
    <property type="molecule type" value="Genomic_DNA"/>
</dbReference>
<feature type="compositionally biased region" description="Polar residues" evidence="1">
    <location>
        <begin position="202"/>
        <end position="216"/>
    </location>
</feature>
<proteinExistence type="predicted"/>
<organism evidence="2 3">
    <name type="scientific">Halopenitus persicus</name>
    <dbReference type="NCBI Taxonomy" id="1048396"/>
    <lineage>
        <taxon>Archaea</taxon>
        <taxon>Methanobacteriati</taxon>
        <taxon>Methanobacteriota</taxon>
        <taxon>Stenosarchaea group</taxon>
        <taxon>Halobacteria</taxon>
        <taxon>Halobacteriales</taxon>
        <taxon>Haloferacaceae</taxon>
        <taxon>Halopenitus</taxon>
    </lineage>
</organism>
<evidence type="ECO:0000256" key="1">
    <source>
        <dbReference type="SAM" id="MobiDB-lite"/>
    </source>
</evidence>
<reference evidence="3" key="1">
    <citation type="submission" date="2016-10" db="EMBL/GenBank/DDBJ databases">
        <authorList>
            <person name="Varghese N."/>
            <person name="Submissions S."/>
        </authorList>
    </citation>
    <scope>NUCLEOTIDE SEQUENCE [LARGE SCALE GENOMIC DNA]</scope>
    <source>
        <strain evidence="3">DC30,IBRC 10041,KCTC 4046</strain>
    </source>
</reference>
<feature type="region of interest" description="Disordered" evidence="1">
    <location>
        <begin position="202"/>
        <end position="231"/>
    </location>
</feature>
<dbReference type="Proteomes" id="UP000199079">
    <property type="component" value="Unassembled WGS sequence"/>
</dbReference>
<feature type="region of interest" description="Disordered" evidence="1">
    <location>
        <begin position="27"/>
        <end position="97"/>
    </location>
</feature>